<dbReference type="EMBL" id="BQFW01000002">
    <property type="protein sequence ID" value="GJJ69335.1"/>
    <property type="molecule type" value="Genomic_DNA"/>
</dbReference>
<reference evidence="3" key="2">
    <citation type="journal article" date="2022" name="Microbiol. Resour. Announc.">
        <title>Whole-Genome Sequence of Entomortierella parvispora E1425, a Mucoromycotan Fungus Associated with Burkholderiaceae-Related Endosymbiotic Bacteria.</title>
        <authorList>
            <person name="Herlambang A."/>
            <person name="Guo Y."/>
            <person name="Takashima Y."/>
            <person name="Narisawa K."/>
            <person name="Ohta H."/>
            <person name="Nishizawa T."/>
        </authorList>
    </citation>
    <scope>NUCLEOTIDE SEQUENCE</scope>
    <source>
        <strain evidence="3">E1425</strain>
    </source>
</reference>
<comment type="caution">
    <text evidence="3">The sequence shown here is derived from an EMBL/GenBank/DDBJ whole genome shotgun (WGS) entry which is preliminary data.</text>
</comment>
<protein>
    <submittedName>
        <fullName evidence="3">Uncharacterized protein</fullName>
    </submittedName>
</protein>
<evidence type="ECO:0000256" key="1">
    <source>
        <dbReference type="SAM" id="MobiDB-lite"/>
    </source>
</evidence>
<feature type="region of interest" description="Disordered" evidence="1">
    <location>
        <begin position="227"/>
        <end position="261"/>
    </location>
</feature>
<dbReference type="Proteomes" id="UP000827284">
    <property type="component" value="Unassembled WGS sequence"/>
</dbReference>
<evidence type="ECO:0000313" key="4">
    <source>
        <dbReference type="Proteomes" id="UP000827284"/>
    </source>
</evidence>
<feature type="compositionally biased region" description="Low complexity" evidence="1">
    <location>
        <begin position="476"/>
        <end position="507"/>
    </location>
</feature>
<reference evidence="3" key="1">
    <citation type="submission" date="2021-11" db="EMBL/GenBank/DDBJ databases">
        <authorList>
            <person name="Herlambang A."/>
            <person name="Guo Y."/>
            <person name="Takashima Y."/>
            <person name="Nishizawa T."/>
        </authorList>
    </citation>
    <scope>NUCLEOTIDE SEQUENCE</scope>
    <source>
        <strain evidence="3">E1425</strain>
    </source>
</reference>
<evidence type="ECO:0000313" key="3">
    <source>
        <dbReference type="EMBL" id="GJJ69335.1"/>
    </source>
</evidence>
<keyword evidence="2" id="KW-0732">Signal</keyword>
<feature type="signal peptide" evidence="2">
    <location>
        <begin position="1"/>
        <end position="28"/>
    </location>
</feature>
<feature type="compositionally biased region" description="Basic residues" evidence="1">
    <location>
        <begin position="244"/>
        <end position="258"/>
    </location>
</feature>
<sequence length="1692" mass="182068">MRAISLPWIAAILTFTCLVSCRIGLVQSQPDREQEQHLVAAVGVAHDFDLDQVGRNVHAGPGRFYPHEEQQLLAKRASDDDEALGGDSHFKSQNNHHKAHHCKKKYHRHHHHGKHPHKHRKPKKHEHHHHPHHEQQHKHPKSTVTILTLICNKFIVDQIKCIEPCKNPNAAAESFQRLNNGGKDPHKDDRNSTTIERYITMGPRCSPKLPSNCTTVQPREAALDLAPTGDDAEETGDLQELHNTKPKNKHPKKKHLKKSPTGQHPYKDLCVDVGQFCGDKLYGCNFISADLYYCGGNFPDHCQFSKGFLYKCSTIGQRPVLLEACKTRECPILPDTEDDICTFGCECERGTSTCGGGLPDSCKKLIPDFTENAIYVCPSGTPELYTPCIPGTHCVVRESAMSSVHAMTLEPFCKADDCSCKDTDAVCSSEFSVLCPYEKNALYSCMEGKGSIPVKVESCVEGLCVVQSGPDTCPKQTPTTTTTPMATTSQQATPAQSTTPTATIPGTTPAPTPTQTPDQCLCSSNSAICGSAFNPSCGFRKGTLYSCSGGSGTSPVKSEECFCEDGDGSDPIPKETCREGPCIIKPGSDVCTEAPINCNCTTDTPTCGGLFPEVCGFDSLTLYSCDSVGAAPEELEECKFGPCLDLTGADACTEKPLPCNCTKTSAICGGSFAEACGYDPDYLYTCDTGAGTVPVKSTECIHGGCIIQSGPDVCPPPPQLPDPDECVCPGSDDVCGSIFPTACDYDAGSLFACAGEGKKPVLKEECQNGPCRHLETGDICPKPPVNCNCTATTDSCGSTFPDACNYYQETLYSCSAVGVRPEEKEPCTEGDCIQRAGNHLCPSECYCKDTNTICGSEIPDSCAAKVGGSIVENGRYECTDVLTLPTLLNDCGEDATCAPRETDGAFCKRLCTCDFKNQTAYCADKFPDICKLPPNALYKCVNGQPEEVKICLKNDICVCKQNFDPACAYDGKTVYDCGEFGSQPQLREECTTGCYTYKKDGGCTGDPCACWKKGDTCGYTFPASCNLDNHTLYQCERKGAAPKNVGNNCDAMQRCMSFGSEDDACANANTCNSNSKGPVCSQEFQPECIRYTSNVNGTLDAYNLTFQVQIDPDGSLKSCEVGCSDGICQNCNCTAPGLRCGSSFPRACDLEHNLLYLCKGKDVEPEYETNCDNEVCGKGFNRTAPDGSTINGALNDTCLGPCVCRSTNDVCGLAFPASCAYIKSELYKCSGIGQLPVVSKNCTSGCMVTVRDHTCRDCKAMIDKTTGYITSLSATLRNAKGSSSLAGILFGEIEDQLERIKTNLTRFRDDVDPTNYGTIAAYGQLHINATRNILARLKANDDYLGLSSAVQTGLDTFQKAIDDVEQCSSVNVTGCPGMVNTFKRDTTAALALLDGTNLDAESKKSVRDAVATIEGVLTSKDQDKLDEATEDLNRILILAKLDSNLGAPVAGPIDLIIGISTETVNCMFNYSMITEDLSDTCSAYLLRFKGEVSRIAEDFPHLMDGTVLEGASFQSAIEDSLRTLARNLHVRSPTVGNDTRSAKIALNALRNLIRETPALNSAGAAKKVLDEIKNATAAANRVIACTQGTDVCDGLEYILLDIILSIDKEAEKDLMDKTLSAEHKKAAQDVDEAIAKLADAANKITSDPIARECTNVQAAGDKYKALPDVPPAMKTTLDMLKIACRDDSTCNA</sequence>
<feature type="chain" id="PRO_5040183811" evidence="2">
    <location>
        <begin position="29"/>
        <end position="1692"/>
    </location>
</feature>
<name>A0A9P3H3H7_9FUNG</name>
<accession>A0A9P3H3H7</accession>
<dbReference type="OrthoDB" id="2447511at2759"/>
<gene>
    <name evidence="3" type="ORF">EMPS_01681</name>
</gene>
<keyword evidence="4" id="KW-1185">Reference proteome</keyword>
<feature type="region of interest" description="Disordered" evidence="1">
    <location>
        <begin position="473"/>
        <end position="510"/>
    </location>
</feature>
<proteinExistence type="predicted"/>
<evidence type="ECO:0000256" key="2">
    <source>
        <dbReference type="SAM" id="SignalP"/>
    </source>
</evidence>
<feature type="compositionally biased region" description="Basic residues" evidence="1">
    <location>
        <begin position="94"/>
        <end position="141"/>
    </location>
</feature>
<organism evidence="3 4">
    <name type="scientific">Entomortierella parvispora</name>
    <dbReference type="NCBI Taxonomy" id="205924"/>
    <lineage>
        <taxon>Eukaryota</taxon>
        <taxon>Fungi</taxon>
        <taxon>Fungi incertae sedis</taxon>
        <taxon>Mucoromycota</taxon>
        <taxon>Mortierellomycotina</taxon>
        <taxon>Mortierellomycetes</taxon>
        <taxon>Mortierellales</taxon>
        <taxon>Mortierellaceae</taxon>
        <taxon>Entomortierella</taxon>
    </lineage>
</organism>
<feature type="region of interest" description="Disordered" evidence="1">
    <location>
        <begin position="79"/>
        <end position="141"/>
    </location>
</feature>